<dbReference type="GeneID" id="87956026"/>
<proteinExistence type="predicted"/>
<feature type="transmembrane region" description="Helical" evidence="7">
    <location>
        <begin position="172"/>
        <end position="194"/>
    </location>
</feature>
<feature type="transmembrane region" description="Helical" evidence="7">
    <location>
        <begin position="313"/>
        <end position="333"/>
    </location>
</feature>
<keyword evidence="10" id="KW-1185">Reference proteome</keyword>
<dbReference type="Pfam" id="PF07690">
    <property type="entry name" value="MFS_1"/>
    <property type="match status" value="1"/>
</dbReference>
<feature type="transmembrane region" description="Helical" evidence="7">
    <location>
        <begin position="284"/>
        <end position="307"/>
    </location>
</feature>
<feature type="transmembrane region" description="Helical" evidence="7">
    <location>
        <begin position="481"/>
        <end position="503"/>
    </location>
</feature>
<evidence type="ECO:0000259" key="8">
    <source>
        <dbReference type="PROSITE" id="PS50850"/>
    </source>
</evidence>
<feature type="transmembrane region" description="Helical" evidence="7">
    <location>
        <begin position="387"/>
        <end position="408"/>
    </location>
</feature>
<evidence type="ECO:0000256" key="5">
    <source>
        <dbReference type="ARBA" id="ARBA00023136"/>
    </source>
</evidence>
<feature type="transmembrane region" description="Helical" evidence="7">
    <location>
        <begin position="242"/>
        <end position="263"/>
    </location>
</feature>
<dbReference type="PANTHER" id="PTHR42718:SF9">
    <property type="entry name" value="MAJOR FACILITATOR SUPERFAMILY MULTIDRUG TRANSPORTER MFSC"/>
    <property type="match status" value="1"/>
</dbReference>
<dbReference type="Gene3D" id="1.20.1250.20">
    <property type="entry name" value="MFS general substrate transporter like domains"/>
    <property type="match status" value="2"/>
</dbReference>
<feature type="transmembrane region" description="Helical" evidence="7">
    <location>
        <begin position="450"/>
        <end position="469"/>
    </location>
</feature>
<feature type="transmembrane region" description="Helical" evidence="7">
    <location>
        <begin position="80"/>
        <end position="97"/>
    </location>
</feature>
<evidence type="ECO:0000256" key="1">
    <source>
        <dbReference type="ARBA" id="ARBA00004141"/>
    </source>
</evidence>
<gene>
    <name evidence="9" type="ORF">IL334_003895</name>
</gene>
<dbReference type="InterPro" id="IPR011701">
    <property type="entry name" value="MFS"/>
</dbReference>
<evidence type="ECO:0000313" key="10">
    <source>
        <dbReference type="Proteomes" id="UP001329825"/>
    </source>
</evidence>
<dbReference type="InterPro" id="IPR036259">
    <property type="entry name" value="MFS_trans_sf"/>
</dbReference>
<feature type="region of interest" description="Disordered" evidence="6">
    <location>
        <begin position="1"/>
        <end position="31"/>
    </location>
</feature>
<evidence type="ECO:0000256" key="6">
    <source>
        <dbReference type="SAM" id="MobiDB-lite"/>
    </source>
</evidence>
<feature type="transmembrane region" description="Helical" evidence="7">
    <location>
        <begin position="354"/>
        <end position="375"/>
    </location>
</feature>
<feature type="transmembrane region" description="Helical" evidence="7">
    <location>
        <begin position="420"/>
        <end position="438"/>
    </location>
</feature>
<keyword evidence="2" id="KW-0813">Transport</keyword>
<keyword evidence="4 7" id="KW-1133">Transmembrane helix</keyword>
<dbReference type="InterPro" id="IPR020846">
    <property type="entry name" value="MFS_dom"/>
</dbReference>
<evidence type="ECO:0000256" key="2">
    <source>
        <dbReference type="ARBA" id="ARBA00022448"/>
    </source>
</evidence>
<evidence type="ECO:0000256" key="3">
    <source>
        <dbReference type="ARBA" id="ARBA00022692"/>
    </source>
</evidence>
<feature type="transmembrane region" description="Helical" evidence="7">
    <location>
        <begin position="523"/>
        <end position="543"/>
    </location>
</feature>
<dbReference type="Proteomes" id="UP001329825">
    <property type="component" value="Chromosome 5"/>
</dbReference>
<dbReference type="PROSITE" id="PS50850">
    <property type="entry name" value="MFS"/>
    <property type="match status" value="1"/>
</dbReference>
<keyword evidence="3 7" id="KW-0812">Transmembrane</keyword>
<dbReference type="EMBL" id="CP141885">
    <property type="protein sequence ID" value="WRT66930.1"/>
    <property type="molecule type" value="Genomic_DNA"/>
</dbReference>
<protein>
    <recommendedName>
        <fullName evidence="8">Major facilitator superfamily (MFS) profile domain-containing protein</fullName>
    </recommendedName>
</protein>
<reference evidence="9 10" key="1">
    <citation type="submission" date="2024-01" db="EMBL/GenBank/DDBJ databases">
        <title>Comparative genomics of Cryptococcus and Kwoniella reveals pathogenesis evolution and contrasting modes of karyotype evolution via chromosome fusion or intercentromeric recombination.</title>
        <authorList>
            <person name="Coelho M.A."/>
            <person name="David-Palma M."/>
            <person name="Shea T."/>
            <person name="Bowers K."/>
            <person name="McGinley-Smith S."/>
            <person name="Mohammad A.W."/>
            <person name="Gnirke A."/>
            <person name="Yurkov A.M."/>
            <person name="Nowrousian M."/>
            <person name="Sun S."/>
            <person name="Cuomo C.A."/>
            <person name="Heitman J."/>
        </authorList>
    </citation>
    <scope>NUCLEOTIDE SEQUENCE [LARGE SCALE GENOMIC DNA]</scope>
    <source>
        <strain evidence="9">CBS 11374</strain>
    </source>
</reference>
<comment type="subcellular location">
    <subcellularLocation>
        <location evidence="1">Membrane</location>
        <topology evidence="1">Multi-pass membrane protein</topology>
    </subcellularLocation>
</comment>
<accession>A0ABZ1CZ79</accession>
<keyword evidence="5 7" id="KW-0472">Membrane</keyword>
<dbReference type="PANTHER" id="PTHR42718">
    <property type="entry name" value="MAJOR FACILITATOR SUPERFAMILY MULTIDRUG TRANSPORTER MFSC"/>
    <property type="match status" value="1"/>
</dbReference>
<evidence type="ECO:0000256" key="7">
    <source>
        <dbReference type="SAM" id="Phobius"/>
    </source>
</evidence>
<name>A0ABZ1CZ79_9TREE</name>
<feature type="domain" description="Major facilitator superfamily (MFS) profile" evidence="8">
    <location>
        <begin position="82"/>
        <end position="547"/>
    </location>
</feature>
<sequence>MRTIPSADRTKQTMIPDVSIDQGSQNKTPICKDSKANVSRATLSFADNHETSERRQVQNSTGSDAQQARTMVEMSKCKKWALLWLFSFSLFVDQWSYNSFFIFSPPISEELSIPTPQQSWIVTSYLITFGSTILLFGRVADLFPPANVFSYGFISLASLNLIMSFLPELYTFFIFRALSGIAGAALIPSAFKLISGIFRPDELRRALTIYTSAAPMGGASGVILAGVVQLIPNQGQMSAWRWFSRILAVIVGGPAIGSLFWIPRSIGVEKEESRNDAKDKLKKLDLGGSFLILAAVLLLILSLTMGGDHGFQTAYFIAPFLISMTLFPAFFWYESSLPEGYPLLAPSTFKIPNVAVFLFLGLILFSWWSVNNLALVNIYLTYRDEKAIIVGVRLLPQAITSIVVTLILSKWSWFTQHPKIAISTGLSLAMGGYALMSQSASQVGSDYWKFVFPPFIFGSGGAMMVYSATNVGVMTTVPPEIAGTIGGLLQVFFQVGASLALGIQAGLITINAGAFGNYKNVQASFYFEIGWLGLGLLVFLLGYRTVKPNKTDVETLQHGEE</sequence>
<dbReference type="RefSeq" id="XP_062791670.1">
    <property type="nucleotide sequence ID" value="XM_062935619.1"/>
</dbReference>
<dbReference type="SUPFAM" id="SSF103473">
    <property type="entry name" value="MFS general substrate transporter"/>
    <property type="match status" value="1"/>
</dbReference>
<evidence type="ECO:0000313" key="9">
    <source>
        <dbReference type="EMBL" id="WRT66930.1"/>
    </source>
</evidence>
<evidence type="ECO:0000256" key="4">
    <source>
        <dbReference type="ARBA" id="ARBA00022989"/>
    </source>
</evidence>
<organism evidence="9 10">
    <name type="scientific">Kwoniella shivajii</name>
    <dbReference type="NCBI Taxonomy" id="564305"/>
    <lineage>
        <taxon>Eukaryota</taxon>
        <taxon>Fungi</taxon>
        <taxon>Dikarya</taxon>
        <taxon>Basidiomycota</taxon>
        <taxon>Agaricomycotina</taxon>
        <taxon>Tremellomycetes</taxon>
        <taxon>Tremellales</taxon>
        <taxon>Cryptococcaceae</taxon>
        <taxon>Kwoniella</taxon>
    </lineage>
</organism>
<feature type="transmembrane region" description="Helical" evidence="7">
    <location>
        <begin position="206"/>
        <end position="230"/>
    </location>
</feature>
<feature type="transmembrane region" description="Helical" evidence="7">
    <location>
        <begin position="117"/>
        <end position="136"/>
    </location>
</feature>
<feature type="transmembrane region" description="Helical" evidence="7">
    <location>
        <begin position="148"/>
        <end position="166"/>
    </location>
</feature>